<feature type="transmembrane region" description="Helical" evidence="1">
    <location>
        <begin position="181"/>
        <end position="207"/>
    </location>
</feature>
<accession>A0A6A6PEM1</accession>
<gene>
    <name evidence="2" type="ORF">BDY21DRAFT_330756</name>
</gene>
<evidence type="ECO:0000313" key="3">
    <source>
        <dbReference type="Proteomes" id="UP000799766"/>
    </source>
</evidence>
<keyword evidence="1" id="KW-0812">Transmembrane</keyword>
<evidence type="ECO:0000313" key="2">
    <source>
        <dbReference type="EMBL" id="KAF2462207.1"/>
    </source>
</evidence>
<reference evidence="2" key="1">
    <citation type="journal article" date="2020" name="Stud. Mycol.">
        <title>101 Dothideomycetes genomes: a test case for predicting lifestyles and emergence of pathogens.</title>
        <authorList>
            <person name="Haridas S."/>
            <person name="Albert R."/>
            <person name="Binder M."/>
            <person name="Bloem J."/>
            <person name="Labutti K."/>
            <person name="Salamov A."/>
            <person name="Andreopoulos B."/>
            <person name="Baker S."/>
            <person name="Barry K."/>
            <person name="Bills G."/>
            <person name="Bluhm B."/>
            <person name="Cannon C."/>
            <person name="Castanera R."/>
            <person name="Culley D."/>
            <person name="Daum C."/>
            <person name="Ezra D."/>
            <person name="Gonzalez J."/>
            <person name="Henrissat B."/>
            <person name="Kuo A."/>
            <person name="Liang C."/>
            <person name="Lipzen A."/>
            <person name="Lutzoni F."/>
            <person name="Magnuson J."/>
            <person name="Mondo S."/>
            <person name="Nolan M."/>
            <person name="Ohm R."/>
            <person name="Pangilinan J."/>
            <person name="Park H.-J."/>
            <person name="Ramirez L."/>
            <person name="Alfaro M."/>
            <person name="Sun H."/>
            <person name="Tritt A."/>
            <person name="Yoshinaga Y."/>
            <person name="Zwiers L.-H."/>
            <person name="Turgeon B."/>
            <person name="Goodwin S."/>
            <person name="Spatafora J."/>
            <person name="Crous P."/>
            <person name="Grigoriev I."/>
        </authorList>
    </citation>
    <scope>NUCLEOTIDE SEQUENCE</scope>
    <source>
        <strain evidence="2">ATCC 16933</strain>
    </source>
</reference>
<feature type="transmembrane region" description="Helical" evidence="1">
    <location>
        <begin position="49"/>
        <end position="70"/>
    </location>
</feature>
<feature type="transmembrane region" description="Helical" evidence="1">
    <location>
        <begin position="82"/>
        <end position="101"/>
    </location>
</feature>
<dbReference type="AlphaFoldDB" id="A0A6A6PEM1"/>
<keyword evidence="1" id="KW-1133">Transmembrane helix</keyword>
<evidence type="ECO:0000256" key="1">
    <source>
        <dbReference type="SAM" id="Phobius"/>
    </source>
</evidence>
<dbReference type="Proteomes" id="UP000799766">
    <property type="component" value="Unassembled WGS sequence"/>
</dbReference>
<organism evidence="2 3">
    <name type="scientific">Lineolata rhizophorae</name>
    <dbReference type="NCBI Taxonomy" id="578093"/>
    <lineage>
        <taxon>Eukaryota</taxon>
        <taxon>Fungi</taxon>
        <taxon>Dikarya</taxon>
        <taxon>Ascomycota</taxon>
        <taxon>Pezizomycotina</taxon>
        <taxon>Dothideomycetes</taxon>
        <taxon>Dothideomycetes incertae sedis</taxon>
        <taxon>Lineolatales</taxon>
        <taxon>Lineolataceae</taxon>
        <taxon>Lineolata</taxon>
    </lineage>
</organism>
<sequence length="260" mass="28768">MGVPHSTARTVAPLSFLYDFAAQQYGMLAKPNMKDIHDANISFFSPQPFYIAGFFFPQQILQLLWLWRLWKGEDRGEDLDQMIDYTPIYAVGNICIGTWMFFWNANDLRTSNVFVTINTLAQLSYVCLRLGNVRHKGPDRSPSPLTHAIAKTFAGIGVLDLLHNTSAAYFKDRGPATTVKVLTGLGFGLGCAVSDWMLGACLVYDLIALGAGQKGTWRMLLNGYAIGCAGIVGSKFWLSSRGDRHGRSDDLDYNKSPPQA</sequence>
<proteinExistence type="predicted"/>
<protein>
    <submittedName>
        <fullName evidence="2">Uncharacterized protein</fullName>
    </submittedName>
</protein>
<feature type="transmembrane region" description="Helical" evidence="1">
    <location>
        <begin position="219"/>
        <end position="238"/>
    </location>
</feature>
<keyword evidence="3" id="KW-1185">Reference proteome</keyword>
<dbReference type="EMBL" id="MU001670">
    <property type="protein sequence ID" value="KAF2462207.1"/>
    <property type="molecule type" value="Genomic_DNA"/>
</dbReference>
<keyword evidence="1" id="KW-0472">Membrane</keyword>
<dbReference type="OrthoDB" id="2332199at2759"/>
<name>A0A6A6PEM1_9PEZI</name>